<evidence type="ECO:0000313" key="2">
    <source>
        <dbReference type="Proteomes" id="UP001295740"/>
    </source>
</evidence>
<proteinExistence type="predicted"/>
<dbReference type="EMBL" id="CAUWAG010000004">
    <property type="protein sequence ID" value="CAJ2502760.1"/>
    <property type="molecule type" value="Genomic_DNA"/>
</dbReference>
<name>A0AAI8VD87_9PEZI</name>
<dbReference type="Proteomes" id="UP001295740">
    <property type="component" value="Unassembled WGS sequence"/>
</dbReference>
<accession>A0AAI8VD87</accession>
<keyword evidence="2" id="KW-1185">Reference proteome</keyword>
<sequence length="367" mass="41941">MEGIIKHMSDCAPDSPGKSDLWTFLICVDQAFFSERLLEAHGATVDLNVEMYSHEKNHGVTQLVSKGDDRSLPRLVISMFGSLQRDMSKNVTLPALYCLKHLIHEMVHAFIQLYHDGRAGDDVHINDANDPEGPRAGHGLAFWAIYNHIIGVCESYDPVLAGLGSATELPYMSVRDMHTRRVRNDIKALKKRVDKLERSLEYTADVAESELEDSDTEPEWDGSALRRKRAVRLQAEQEQDERIRRVRADFEEGRQRQDEKLRQALAALKRAQEERDEVMLWTQTTLRRMRIVHENHNLQLRQLYGDLEEERASRGIGDAMLQGSLTAIQEDLSARRAPPRRQRQETSSSSPWLKLLVCVGVALVVLW</sequence>
<comment type="caution">
    <text evidence="1">The sequence shown here is derived from an EMBL/GenBank/DDBJ whole genome shotgun (WGS) entry which is preliminary data.</text>
</comment>
<protein>
    <submittedName>
        <fullName evidence="1">Uu.00g101540.m01.CDS01</fullName>
    </submittedName>
</protein>
<reference evidence="1" key="1">
    <citation type="submission" date="2023-10" db="EMBL/GenBank/DDBJ databases">
        <authorList>
            <person name="Hackl T."/>
        </authorList>
    </citation>
    <scope>NUCLEOTIDE SEQUENCE</scope>
</reference>
<organism evidence="1 2">
    <name type="scientific">Anthostomella pinea</name>
    <dbReference type="NCBI Taxonomy" id="933095"/>
    <lineage>
        <taxon>Eukaryota</taxon>
        <taxon>Fungi</taxon>
        <taxon>Dikarya</taxon>
        <taxon>Ascomycota</taxon>
        <taxon>Pezizomycotina</taxon>
        <taxon>Sordariomycetes</taxon>
        <taxon>Xylariomycetidae</taxon>
        <taxon>Xylariales</taxon>
        <taxon>Xylariaceae</taxon>
        <taxon>Anthostomella</taxon>
    </lineage>
</organism>
<gene>
    <name evidence="1" type="ORF">KHLLAP_LOCUS3228</name>
</gene>
<dbReference type="AlphaFoldDB" id="A0AAI8VD87"/>
<evidence type="ECO:0000313" key="1">
    <source>
        <dbReference type="EMBL" id="CAJ2502760.1"/>
    </source>
</evidence>